<evidence type="ECO:0000313" key="13">
    <source>
        <dbReference type="Proteomes" id="UP001151582"/>
    </source>
</evidence>
<dbReference type="OrthoDB" id="28053at2759"/>
<dbReference type="Gene3D" id="2.60.40.1230">
    <property type="match status" value="1"/>
</dbReference>
<evidence type="ECO:0000256" key="8">
    <source>
        <dbReference type="ARBA" id="ARBA00023329"/>
    </source>
</evidence>
<comment type="subcellular location">
    <subcellularLocation>
        <location evidence="1">Cytoplasmic vesicle membrane</location>
    </subcellularLocation>
    <subcellularLocation>
        <location evidence="2">Golgi apparatus</location>
    </subcellularLocation>
</comment>
<dbReference type="Gene3D" id="1.25.10.10">
    <property type="entry name" value="Leucine-rich Repeat Variant"/>
    <property type="match status" value="1"/>
</dbReference>
<dbReference type="InterPro" id="IPR050840">
    <property type="entry name" value="Adaptor_Complx_Large_Subunit"/>
</dbReference>
<evidence type="ECO:0000256" key="4">
    <source>
        <dbReference type="ARBA" id="ARBA00022448"/>
    </source>
</evidence>
<dbReference type="InterPro" id="IPR011989">
    <property type="entry name" value="ARM-like"/>
</dbReference>
<dbReference type="GO" id="GO:0006886">
    <property type="term" value="P:intracellular protein transport"/>
    <property type="evidence" value="ECO:0007669"/>
    <property type="project" value="UniProtKB-UniRule"/>
</dbReference>
<evidence type="ECO:0000256" key="5">
    <source>
        <dbReference type="ARBA" id="ARBA00022927"/>
    </source>
</evidence>
<dbReference type="InterPro" id="IPR002553">
    <property type="entry name" value="Clathrin/coatomer_adapt-like_N"/>
</dbReference>
<accession>A0A9W8BD30</accession>
<organism evidence="12 13">
    <name type="scientific">Dimargaris verticillata</name>
    <dbReference type="NCBI Taxonomy" id="2761393"/>
    <lineage>
        <taxon>Eukaryota</taxon>
        <taxon>Fungi</taxon>
        <taxon>Fungi incertae sedis</taxon>
        <taxon>Zoopagomycota</taxon>
        <taxon>Kickxellomycotina</taxon>
        <taxon>Dimargaritomycetes</taxon>
        <taxon>Dimargaritales</taxon>
        <taxon>Dimargaritaceae</taxon>
        <taxon>Dimargaris</taxon>
    </lineage>
</organism>
<comment type="similarity">
    <text evidence="3 10">Belongs to the adaptor complexes large subunit family.</text>
</comment>
<dbReference type="EMBL" id="JANBQB010000004">
    <property type="protein sequence ID" value="KAJ1985138.1"/>
    <property type="molecule type" value="Genomic_DNA"/>
</dbReference>
<dbReference type="GO" id="GO:0016482">
    <property type="term" value="P:cytosolic transport"/>
    <property type="evidence" value="ECO:0007669"/>
    <property type="project" value="UniProtKB-ARBA"/>
</dbReference>
<evidence type="ECO:0000256" key="7">
    <source>
        <dbReference type="ARBA" id="ARBA00023136"/>
    </source>
</evidence>
<dbReference type="InterPro" id="IPR013041">
    <property type="entry name" value="Clathrin_app_Ig-like_sf"/>
</dbReference>
<dbReference type="InterPro" id="IPR008152">
    <property type="entry name" value="Clathrin_a/b/g-adaptin_app_Ig"/>
</dbReference>
<dbReference type="SMART" id="SM00809">
    <property type="entry name" value="Alpha_adaptinC2"/>
    <property type="match status" value="1"/>
</dbReference>
<evidence type="ECO:0000259" key="11">
    <source>
        <dbReference type="PROSITE" id="PS50180"/>
    </source>
</evidence>
<keyword evidence="5 10" id="KW-0653">Protein transport</keyword>
<comment type="caution">
    <text evidence="12">The sequence shown here is derived from an EMBL/GenBank/DDBJ whole genome shotgun (WGS) entry which is preliminary data.</text>
</comment>
<keyword evidence="8 10" id="KW-0968">Cytoplasmic vesicle</keyword>
<dbReference type="FunFam" id="1.25.10.10:FF:000030">
    <property type="entry name" value="AP-1 complex subunit gamma"/>
    <property type="match status" value="1"/>
</dbReference>
<keyword evidence="7 10" id="KW-0472">Membrane</keyword>
<keyword evidence="13" id="KW-1185">Reference proteome</keyword>
<evidence type="ECO:0000256" key="2">
    <source>
        <dbReference type="ARBA" id="ARBA00004555"/>
    </source>
</evidence>
<evidence type="ECO:0000256" key="10">
    <source>
        <dbReference type="PIRNR" id="PIRNR037094"/>
    </source>
</evidence>
<dbReference type="PROSITE" id="PS50180">
    <property type="entry name" value="GAE"/>
    <property type="match status" value="1"/>
</dbReference>
<dbReference type="GO" id="GO:0005829">
    <property type="term" value="C:cytosol"/>
    <property type="evidence" value="ECO:0007669"/>
    <property type="project" value="GOC"/>
</dbReference>
<dbReference type="Pfam" id="PF01602">
    <property type="entry name" value="Adaptin_N"/>
    <property type="match status" value="1"/>
</dbReference>
<evidence type="ECO:0000313" key="12">
    <source>
        <dbReference type="EMBL" id="KAJ1985138.1"/>
    </source>
</evidence>
<proteinExistence type="inferred from homology"/>
<keyword evidence="4 10" id="KW-0813">Transport</keyword>
<dbReference type="InterPro" id="IPR016024">
    <property type="entry name" value="ARM-type_fold"/>
</dbReference>
<name>A0A9W8BD30_9FUNG</name>
<protein>
    <recommendedName>
        <fullName evidence="10">AP-1 complex subunit gamma</fullName>
    </recommendedName>
</protein>
<reference evidence="12" key="1">
    <citation type="submission" date="2022-07" db="EMBL/GenBank/DDBJ databases">
        <title>Phylogenomic reconstructions and comparative analyses of Kickxellomycotina fungi.</title>
        <authorList>
            <person name="Reynolds N.K."/>
            <person name="Stajich J.E."/>
            <person name="Barry K."/>
            <person name="Grigoriev I.V."/>
            <person name="Crous P."/>
            <person name="Smith M.E."/>
        </authorList>
    </citation>
    <scope>NUCLEOTIDE SEQUENCE</scope>
    <source>
        <strain evidence="12">RSA 567</strain>
    </source>
</reference>
<dbReference type="PIRSF" id="PIRSF037094">
    <property type="entry name" value="AP1_complex_gamma"/>
    <property type="match status" value="1"/>
</dbReference>
<dbReference type="Pfam" id="PF02883">
    <property type="entry name" value="Alpha_adaptinC2"/>
    <property type="match status" value="1"/>
</dbReference>
<dbReference type="Proteomes" id="UP001151582">
    <property type="component" value="Unassembled WGS sequence"/>
</dbReference>
<sequence>MSFLRPRDLIRAVRCCKTAADERSVIQRESAGIRTSFKEVNSMDARYTNIGKLLYIYLLGYPAHFGQIECLKLVASGRYSDKRLGYLGIMLLLDENQEILTLITNSLKNDLNHSNMYIVGLALCTLGNIASAEVATDLVDEVERLMETSNSYIRKKAALCAVRIVRKVPELLDSFVEKTKHHLSEKNHGVLLSGLALAIELCEHSSEALVQYRALVPNLVRQLKTLLTAGFSPEHDVAGIADPFIQVKILRLLRILGRGDAISSELMNDILTQVATNTDAAKNVGMAILYETAVTVLDIQSDTSLRVLAINILGKFLANRDNNIRYVALSTLTRAMATESAAVQRHRNTILECLHDVDISIRRRALHLAFALIQPSNVRMMVRELLSFLEVADAEFKPGMTANICAAAERFAPSRRWQVDTVIRVFQTAGNFVKEENVDNFLALVANQPDLQPFVVQKLYIHMQKDLAQTALVQTGVWALGEYGDYLWQSPGVASPEGQADAELEQCNAKPTEIITLLDNIMQLPYVTVTTRQMVLTALIKLSDRLQSSSSTVKDGDALDALGLGSTASAPSPATPVAQIQGILKQHAASVHVELQQRAVEYSNLFCSEFDESRGAILERMPVPKYHPEATVAAGDLLLGGGAQGGQVGIATQSVPGASSAGSSGSLLMDLMDDAGPSATGALSGSTLAITAGPSSQPSATVDLLADIFGDTSLSQNTTPTVSSAVVSPASVAAINSQGDLFDLLGQPAPASSAGVPPAPEATASYEAYNQHGLCITLYPIKDPAQPQSVLISVRFHNQSATDTVRNLLLQIAVPKSQKLHMQPPSATELGPGQEAMQSIRVHNPSQSAVRLRLKIVFGTSGGQQIDEIVQFAGFPPTLV</sequence>
<evidence type="ECO:0000256" key="1">
    <source>
        <dbReference type="ARBA" id="ARBA00004156"/>
    </source>
</evidence>
<dbReference type="SUPFAM" id="SSF48371">
    <property type="entry name" value="ARM repeat"/>
    <property type="match status" value="1"/>
</dbReference>
<dbReference type="PANTHER" id="PTHR22780">
    <property type="entry name" value="ADAPTIN, ALPHA/GAMMA/EPSILON"/>
    <property type="match status" value="1"/>
</dbReference>
<dbReference type="AlphaFoldDB" id="A0A9W8BD30"/>
<dbReference type="GO" id="GO:0030121">
    <property type="term" value="C:AP-1 adaptor complex"/>
    <property type="evidence" value="ECO:0007669"/>
    <property type="project" value="InterPro"/>
</dbReference>
<feature type="domain" description="GAE" evidence="11">
    <location>
        <begin position="761"/>
        <end position="876"/>
    </location>
</feature>
<keyword evidence="6 10" id="KW-0333">Golgi apparatus</keyword>
<evidence type="ECO:0000256" key="9">
    <source>
        <dbReference type="ARBA" id="ARBA00062546"/>
    </source>
</evidence>
<dbReference type="GO" id="GO:0016192">
    <property type="term" value="P:vesicle-mediated transport"/>
    <property type="evidence" value="ECO:0007669"/>
    <property type="project" value="InterPro"/>
</dbReference>
<dbReference type="SUPFAM" id="SSF49348">
    <property type="entry name" value="Clathrin adaptor appendage domain"/>
    <property type="match status" value="1"/>
</dbReference>
<comment type="subunit">
    <text evidence="9">Adaptor protein complex 1 (AP-1) is a heterotetramer composed of two large adaptins (gamma-type subunit APL4 and beta-type subunit APL2), a medium adaptin (mu-type subunit APM1) and a small adaptin (sigma-type subunit APS1). AP-1 interacts with clathrin.</text>
</comment>
<evidence type="ECO:0000256" key="6">
    <source>
        <dbReference type="ARBA" id="ARBA00023034"/>
    </source>
</evidence>
<evidence type="ECO:0000256" key="3">
    <source>
        <dbReference type="ARBA" id="ARBA00006613"/>
    </source>
</evidence>
<gene>
    <name evidence="12" type="primary">APL4</name>
    <name evidence="12" type="ORF">H4R34_000215</name>
</gene>
<dbReference type="InterPro" id="IPR017107">
    <property type="entry name" value="AP1_complex_gsu"/>
</dbReference>
<dbReference type="InterPro" id="IPR008153">
    <property type="entry name" value="GAE_dom"/>
</dbReference>